<feature type="transmembrane region" description="Helical" evidence="7">
    <location>
        <begin position="104"/>
        <end position="128"/>
    </location>
</feature>
<evidence type="ECO:0000256" key="6">
    <source>
        <dbReference type="ARBA" id="ARBA00023136"/>
    </source>
</evidence>
<dbReference type="PANTHER" id="PTHR32468">
    <property type="entry name" value="CATION/H + ANTIPORTER"/>
    <property type="match status" value="1"/>
</dbReference>
<organism evidence="9 11">
    <name type="scientific">Rathayibacter tanaceti</name>
    <dbReference type="NCBI Taxonomy" id="1671680"/>
    <lineage>
        <taxon>Bacteria</taxon>
        <taxon>Bacillati</taxon>
        <taxon>Actinomycetota</taxon>
        <taxon>Actinomycetes</taxon>
        <taxon>Micrococcales</taxon>
        <taxon>Microbacteriaceae</taxon>
        <taxon>Rathayibacter</taxon>
    </lineage>
</organism>
<name>A0A166IFR0_9MICO</name>
<reference evidence="12" key="2">
    <citation type="submission" date="2019-12" db="EMBL/GenBank/DDBJ databases">
        <title>Complete and draft genome sequences of new strains and members of some known species of the genus Rathayibacter isolated from plants.</title>
        <authorList>
            <person name="Tarlachkov S.V."/>
            <person name="Starodumova I.P."/>
            <person name="Dorofeeva L.V."/>
            <person name="Prisyazhnaya N.V."/>
            <person name="Leyn S."/>
            <person name="Zlamal J."/>
            <person name="Elan M."/>
            <person name="Osterman A.L."/>
            <person name="Nadler S."/>
            <person name="Subbotin S.A."/>
            <person name="Evtushenko L.I."/>
        </authorList>
    </citation>
    <scope>NUCLEOTIDE SEQUENCE [LARGE SCALE GENOMIC DNA]</scope>
    <source>
        <strain evidence="12">VKM Ac-2761</strain>
    </source>
</reference>
<evidence type="ECO:0000256" key="7">
    <source>
        <dbReference type="SAM" id="Phobius"/>
    </source>
</evidence>
<dbReference type="InterPro" id="IPR050794">
    <property type="entry name" value="CPA2_transporter"/>
</dbReference>
<dbReference type="Proteomes" id="UP000465031">
    <property type="component" value="Chromosome"/>
</dbReference>
<accession>A0A166IFR0</accession>
<feature type="domain" description="Cation/H+ exchanger transmembrane" evidence="8">
    <location>
        <begin position="19"/>
        <end position="402"/>
    </location>
</feature>
<dbReference type="GO" id="GO:0015297">
    <property type="term" value="F:antiporter activity"/>
    <property type="evidence" value="ECO:0007669"/>
    <property type="project" value="InterPro"/>
</dbReference>
<feature type="transmembrane region" description="Helical" evidence="7">
    <location>
        <begin position="240"/>
        <end position="258"/>
    </location>
</feature>
<feature type="transmembrane region" description="Helical" evidence="7">
    <location>
        <begin position="67"/>
        <end position="92"/>
    </location>
</feature>
<dbReference type="Gene3D" id="1.20.1530.20">
    <property type="match status" value="1"/>
</dbReference>
<dbReference type="KEGG" id="rte:GSU10_11160"/>
<proteinExistence type="predicted"/>
<evidence type="ECO:0000313" key="9">
    <source>
        <dbReference type="EMBL" id="KZX22311.1"/>
    </source>
</evidence>
<dbReference type="InterPro" id="IPR038770">
    <property type="entry name" value="Na+/solute_symporter_sf"/>
</dbReference>
<protein>
    <submittedName>
        <fullName evidence="10">Cation:proton antiporter</fullName>
    </submittedName>
    <submittedName>
        <fullName evidence="9">High-affinity Na(+)/H(+) antiporter NhaS3</fullName>
    </submittedName>
</protein>
<keyword evidence="5" id="KW-0406">Ion transport</keyword>
<evidence type="ECO:0000256" key="2">
    <source>
        <dbReference type="ARBA" id="ARBA00022448"/>
    </source>
</evidence>
<keyword evidence="2" id="KW-0813">Transport</keyword>
<keyword evidence="4 7" id="KW-1133">Transmembrane helix</keyword>
<dbReference type="GO" id="GO:0016020">
    <property type="term" value="C:membrane"/>
    <property type="evidence" value="ECO:0007669"/>
    <property type="project" value="UniProtKB-SubCell"/>
</dbReference>
<feature type="transmembrane region" description="Helical" evidence="7">
    <location>
        <begin position="140"/>
        <end position="163"/>
    </location>
</feature>
<dbReference type="GO" id="GO:1902600">
    <property type="term" value="P:proton transmembrane transport"/>
    <property type="evidence" value="ECO:0007669"/>
    <property type="project" value="InterPro"/>
</dbReference>
<dbReference type="OrthoDB" id="9793589at2"/>
<evidence type="ECO:0000256" key="4">
    <source>
        <dbReference type="ARBA" id="ARBA00022989"/>
    </source>
</evidence>
<evidence type="ECO:0000313" key="11">
    <source>
        <dbReference type="Proteomes" id="UP000076717"/>
    </source>
</evidence>
<comment type="subcellular location">
    <subcellularLocation>
        <location evidence="1">Membrane</location>
        <topology evidence="1">Multi-pass membrane protein</topology>
    </subcellularLocation>
</comment>
<evidence type="ECO:0000259" key="8">
    <source>
        <dbReference type="Pfam" id="PF00999"/>
    </source>
</evidence>
<evidence type="ECO:0000313" key="12">
    <source>
        <dbReference type="Proteomes" id="UP000465031"/>
    </source>
</evidence>
<keyword evidence="3 7" id="KW-0812">Transmembrane</keyword>
<gene>
    <name evidence="9" type="primary">nhaS3</name>
    <name evidence="9" type="ORF">ACH61_00552</name>
    <name evidence="10" type="ORF">GSU10_11160</name>
</gene>
<dbReference type="PATRIC" id="fig|1671680.3.peg.585"/>
<dbReference type="Proteomes" id="UP000076717">
    <property type="component" value="Unassembled WGS sequence"/>
</dbReference>
<dbReference type="Pfam" id="PF00999">
    <property type="entry name" value="Na_H_Exchanger"/>
    <property type="match status" value="1"/>
</dbReference>
<sequence>MTSTEIAAHFTAQLCLILIACVLMRRAAQWIGQPPVIGEMIAGVLLGPSLFGLLAPELQAAIFPRDGAGMTILYTLSQLGLVFYMFVIGLEFDTRMARTNARAVVGVSSSGLLAPLALGILCAAPLLADSGMYFTEGVDFWPAALFLGAAIATTAFPMLARIISERGMGGTRSGTLALASGALTDAVSWILLAVVIAVFQSDPMIAVAAVLGGAVYVAILLTGGKTLLARFLPARGGSELSSSAYMVVLILVLASAWYTTAIGIHSIFGGFLLGVAMPRGAVAETVIRRTEPFVKNMLLPLFFVYSGLNTQIGLVNTPLLWLVTVGLIAAAVLGKGVACYGASRLLGMGRSESLAVGSLMNARGLIELILLNIGLQAGFITPTLFTMLVLMAVVTTLMTAPVFDLAVRRGGLGMPASAAPTVEPAAEHPVG</sequence>
<dbReference type="RefSeq" id="WP_068208213.1">
    <property type="nucleotide sequence ID" value="NZ_CP047186.1"/>
</dbReference>
<keyword evidence="11" id="KW-1185">Reference proteome</keyword>
<feature type="transmembrane region" description="Helical" evidence="7">
    <location>
        <begin position="320"/>
        <end position="342"/>
    </location>
</feature>
<evidence type="ECO:0000256" key="5">
    <source>
        <dbReference type="ARBA" id="ARBA00023065"/>
    </source>
</evidence>
<dbReference type="EMBL" id="CP047186">
    <property type="protein sequence ID" value="QHC56136.1"/>
    <property type="molecule type" value="Genomic_DNA"/>
</dbReference>
<evidence type="ECO:0000256" key="1">
    <source>
        <dbReference type="ARBA" id="ARBA00004141"/>
    </source>
</evidence>
<feature type="transmembrane region" description="Helical" evidence="7">
    <location>
        <begin position="175"/>
        <end position="199"/>
    </location>
</feature>
<dbReference type="AlphaFoldDB" id="A0A166IFR0"/>
<keyword evidence="6 7" id="KW-0472">Membrane</keyword>
<dbReference type="InterPro" id="IPR006153">
    <property type="entry name" value="Cation/H_exchanger_TM"/>
</dbReference>
<feature type="transmembrane region" description="Helical" evidence="7">
    <location>
        <begin position="6"/>
        <end position="24"/>
    </location>
</feature>
<feature type="transmembrane region" description="Helical" evidence="7">
    <location>
        <begin position="36"/>
        <end position="55"/>
    </location>
</feature>
<reference evidence="9 11" key="1">
    <citation type="submission" date="2015-08" db="EMBL/GenBank/DDBJ databases">
        <title>Draft Genome Sequence of Rathayibacter sp. Strain VKM Ac-2596 Isolated from Leaf Gall Induced by Plant-Parasitic Nematodes.</title>
        <authorList>
            <person name="Vasilenko O.V."/>
            <person name="Starodumova I.P."/>
            <person name="Tarlachkov S.V."/>
            <person name="Dorofeeva L.V."/>
            <person name="Evtushenko L.I."/>
        </authorList>
    </citation>
    <scope>NUCLEOTIDE SEQUENCE [LARGE SCALE GENOMIC DNA]</scope>
    <source>
        <strain evidence="9 11">VKM Ac-2596</strain>
    </source>
</reference>
<dbReference type="EMBL" id="LIIN01000010">
    <property type="protein sequence ID" value="KZX22311.1"/>
    <property type="molecule type" value="Genomic_DNA"/>
</dbReference>
<dbReference type="PANTHER" id="PTHR32468:SF0">
    <property type="entry name" value="K(+)_H(+) ANTIPORTER 1"/>
    <property type="match status" value="1"/>
</dbReference>
<reference evidence="10" key="3">
    <citation type="submission" date="2019-12" db="EMBL/GenBank/DDBJ databases">
        <title>Complete and Draft Genome Sequences of New Strains and Members of Some Known Species of the Genus Rathayibacter isolated from Plants.</title>
        <authorList>
            <person name="Tarlachkov S.V."/>
            <person name="Starodumova I.P."/>
            <person name="Dorofeeva L.V."/>
            <person name="Prisyazhnaya N.V."/>
            <person name="Leyn S.A."/>
            <person name="Zlamal J.E."/>
            <person name="Elane M.L."/>
            <person name="Osterman A.L."/>
            <person name="Nadler S.A."/>
            <person name="Subbotin S.A."/>
            <person name="Evtushenko L.I."/>
        </authorList>
    </citation>
    <scope>NUCLEOTIDE SEQUENCE</scope>
    <source>
        <strain evidence="10">VKM Ac-2761</strain>
    </source>
</reference>
<evidence type="ECO:0000313" key="10">
    <source>
        <dbReference type="EMBL" id="QHC56136.1"/>
    </source>
</evidence>
<feature type="transmembrane region" description="Helical" evidence="7">
    <location>
        <begin position="205"/>
        <end position="228"/>
    </location>
</feature>
<evidence type="ECO:0000256" key="3">
    <source>
        <dbReference type="ARBA" id="ARBA00022692"/>
    </source>
</evidence>